<evidence type="ECO:0000313" key="11">
    <source>
        <dbReference type="EMBL" id="AKK07280.1"/>
    </source>
</evidence>
<comment type="similarity">
    <text evidence="2 7">Belongs to the thioredoxin family.</text>
</comment>
<dbReference type="STRING" id="571915.CMUST_14955"/>
<evidence type="ECO:0000256" key="9">
    <source>
        <dbReference type="PIRSR" id="PIRSR000077-4"/>
    </source>
</evidence>
<evidence type="ECO:0000256" key="7">
    <source>
        <dbReference type="PIRNR" id="PIRNR000077"/>
    </source>
</evidence>
<dbReference type="Gene3D" id="3.40.30.10">
    <property type="entry name" value="Glutaredoxin"/>
    <property type="match status" value="1"/>
</dbReference>
<protein>
    <recommendedName>
        <fullName evidence="7">Thioredoxin</fullName>
    </recommendedName>
</protein>
<evidence type="ECO:0000256" key="3">
    <source>
        <dbReference type="ARBA" id="ARBA00022448"/>
    </source>
</evidence>
<feature type="site" description="Deprotonates C-terminal active site Cys" evidence="8">
    <location>
        <position position="24"/>
    </location>
</feature>
<evidence type="ECO:0000256" key="1">
    <source>
        <dbReference type="ARBA" id="ARBA00003318"/>
    </source>
</evidence>
<dbReference type="RefSeq" id="WP_047263140.1">
    <property type="nucleotide sequence ID" value="NZ_CP011542.1"/>
</dbReference>
<dbReference type="CDD" id="cd02947">
    <property type="entry name" value="TRX_family"/>
    <property type="match status" value="1"/>
</dbReference>
<dbReference type="InterPro" id="IPR017937">
    <property type="entry name" value="Thioredoxin_CS"/>
</dbReference>
<dbReference type="PROSITE" id="PS00194">
    <property type="entry name" value="THIOREDOXIN_1"/>
    <property type="match status" value="1"/>
</dbReference>
<dbReference type="Pfam" id="PF00085">
    <property type="entry name" value="Thioredoxin"/>
    <property type="match status" value="1"/>
</dbReference>
<feature type="active site" description="Nucleophile" evidence="8">
    <location>
        <position position="33"/>
    </location>
</feature>
<keyword evidence="12" id="KW-1185">Reference proteome</keyword>
<evidence type="ECO:0000259" key="10">
    <source>
        <dbReference type="PROSITE" id="PS51352"/>
    </source>
</evidence>
<dbReference type="SUPFAM" id="SSF52833">
    <property type="entry name" value="Thioredoxin-like"/>
    <property type="match status" value="1"/>
</dbReference>
<feature type="site" description="Contributes to redox potential value" evidence="8">
    <location>
        <position position="32"/>
    </location>
</feature>
<feature type="disulfide bond" description="Redox-active" evidence="9">
    <location>
        <begin position="30"/>
        <end position="33"/>
    </location>
</feature>
<organism evidence="11 12">
    <name type="scientific">Corynebacterium mustelae</name>
    <dbReference type="NCBI Taxonomy" id="571915"/>
    <lineage>
        <taxon>Bacteria</taxon>
        <taxon>Bacillati</taxon>
        <taxon>Actinomycetota</taxon>
        <taxon>Actinomycetes</taxon>
        <taxon>Mycobacteriales</taxon>
        <taxon>Corynebacteriaceae</taxon>
        <taxon>Corynebacterium</taxon>
    </lineage>
</organism>
<dbReference type="OrthoDB" id="9790390at2"/>
<evidence type="ECO:0000256" key="5">
    <source>
        <dbReference type="ARBA" id="ARBA00023157"/>
    </source>
</evidence>
<evidence type="ECO:0000256" key="8">
    <source>
        <dbReference type="PIRSR" id="PIRSR000077-1"/>
    </source>
</evidence>
<keyword evidence="4" id="KW-0249">Electron transport</keyword>
<dbReference type="Proteomes" id="UP000035199">
    <property type="component" value="Chromosome"/>
</dbReference>
<dbReference type="PANTHER" id="PTHR45663:SF40">
    <property type="entry name" value="THIOREDOXIN 2"/>
    <property type="match status" value="1"/>
</dbReference>
<reference evidence="12" key="2">
    <citation type="submission" date="2015-05" db="EMBL/GenBank/DDBJ databases">
        <title>Complete genome sequence of Corynebacterium mustelae DSM 45274, isolated from various tissues of a male ferret with lethal sepsis.</title>
        <authorList>
            <person name="Ruckert C."/>
            <person name="Albersmeier A."/>
            <person name="Winkler A."/>
            <person name="Tauch A."/>
        </authorList>
    </citation>
    <scope>NUCLEOTIDE SEQUENCE [LARGE SCALE GENOMIC DNA]</scope>
    <source>
        <strain evidence="12">DSM 45274</strain>
    </source>
</reference>
<dbReference type="PATRIC" id="fig|571915.4.peg.3210"/>
<accession>A0A0G3H3F0</accession>
<dbReference type="InterPro" id="IPR013766">
    <property type="entry name" value="Thioredoxin_domain"/>
</dbReference>
<dbReference type="GO" id="GO:0015035">
    <property type="term" value="F:protein-disulfide reductase activity"/>
    <property type="evidence" value="ECO:0007669"/>
    <property type="project" value="InterPro"/>
</dbReference>
<dbReference type="GO" id="GO:0005829">
    <property type="term" value="C:cytosol"/>
    <property type="evidence" value="ECO:0007669"/>
    <property type="project" value="TreeGrafter"/>
</dbReference>
<keyword evidence="6 9" id="KW-0676">Redox-active center</keyword>
<comment type="function">
    <text evidence="1">Participates in various redox reactions through the reversible oxidation of its active center dithiol to a disulfide and catalyzes dithiol-disulfide exchange reactions.</text>
</comment>
<evidence type="ECO:0000256" key="2">
    <source>
        <dbReference type="ARBA" id="ARBA00008987"/>
    </source>
</evidence>
<dbReference type="InterPro" id="IPR036249">
    <property type="entry name" value="Thioredoxin-like_sf"/>
</dbReference>
<dbReference type="PANTHER" id="PTHR45663">
    <property type="entry name" value="GEO12009P1"/>
    <property type="match status" value="1"/>
</dbReference>
<evidence type="ECO:0000256" key="4">
    <source>
        <dbReference type="ARBA" id="ARBA00022982"/>
    </source>
</evidence>
<name>A0A0G3H3F0_9CORY</name>
<dbReference type="EMBL" id="CP011542">
    <property type="protein sequence ID" value="AKK07280.1"/>
    <property type="molecule type" value="Genomic_DNA"/>
</dbReference>
<feature type="active site" description="Nucleophile" evidence="8">
    <location>
        <position position="30"/>
    </location>
</feature>
<dbReference type="PIRSF" id="PIRSF000077">
    <property type="entry name" value="Thioredoxin"/>
    <property type="match status" value="1"/>
</dbReference>
<sequence>MALIDVTKDNFEATVTQPGLTIVDCWSPTCGPCMRFMPVFEKAAEENPDVTFAKLNTAEQPELGMALQIMAVPTIMAFRDGIPLYRNTGALPAKAFDDLISQARALDMDEVRRQMAAQENQE</sequence>
<evidence type="ECO:0000313" key="12">
    <source>
        <dbReference type="Proteomes" id="UP000035199"/>
    </source>
</evidence>
<evidence type="ECO:0000256" key="6">
    <source>
        <dbReference type="ARBA" id="ARBA00023284"/>
    </source>
</evidence>
<dbReference type="PROSITE" id="PS51352">
    <property type="entry name" value="THIOREDOXIN_2"/>
    <property type="match status" value="1"/>
</dbReference>
<reference evidence="11 12" key="1">
    <citation type="journal article" date="2015" name="Genome Announc.">
        <title>Complete Genome Sequence of the Type Strain Corynebacterium mustelae DSM 45274, Isolated from Various Tissues of a Male Ferret with Lethal Sepsis.</title>
        <authorList>
            <person name="Ruckert C."/>
            <person name="Eimer J."/>
            <person name="Winkler A."/>
            <person name="Tauch A."/>
        </authorList>
    </citation>
    <scope>NUCLEOTIDE SEQUENCE [LARGE SCALE GENOMIC DNA]</scope>
    <source>
        <strain evidence="11 12">DSM 45274</strain>
    </source>
</reference>
<keyword evidence="3" id="KW-0813">Transport</keyword>
<gene>
    <name evidence="11" type="ORF">CMUST_14955</name>
</gene>
<feature type="domain" description="Thioredoxin" evidence="10">
    <location>
        <begin position="2"/>
        <end position="105"/>
    </location>
</feature>
<dbReference type="AlphaFoldDB" id="A0A0G3H3F0"/>
<keyword evidence="5 9" id="KW-1015">Disulfide bond</keyword>
<proteinExistence type="inferred from homology"/>
<feature type="site" description="Contributes to redox potential value" evidence="8">
    <location>
        <position position="31"/>
    </location>
</feature>
<dbReference type="KEGG" id="cmv:CMUST_14955"/>
<dbReference type="InterPro" id="IPR005746">
    <property type="entry name" value="Thioredoxin"/>
</dbReference>